<feature type="region of interest" description="Disordered" evidence="1">
    <location>
        <begin position="158"/>
        <end position="191"/>
    </location>
</feature>
<feature type="region of interest" description="Disordered" evidence="1">
    <location>
        <begin position="1"/>
        <end position="31"/>
    </location>
</feature>
<sequence>MHSNLPRKVDHTTRRPRHHQGRRDEQQQRHALAAVRHRQRLLFAADATRTGRTTVARPHSLSPSRHKGTPDASRRHQQQQHPHRTPAAASSACPLVTNTPGIAIARVPITSQEGQPSRKRAPLVGEEATDGDWVTADLPHTAPQHTSIAAPAQDATARAAAADQSSAGGAATTSSACSAGAIQTPSRPRHPMTAVTRPEYFQMLSQNPCHQGGSAIDAATTKTACAPVTNTPGIAIAQVPSASQEGQPSRKGLHWNSPRMVDSATCRASGRVDAAAVDGEEVEGLLPTFYIMTVFFAKGCSANGRWGVWSGDHRAVKMVALYTYMTAQDKATAKEEGFVAAGALQWPQSHPTTRTSRPTTTRVRRLCEEGGGVSSASAAEREQEEEEEEKEEEEEDKTSEGAIEAGGPSSAGSPLEDAIGGASDSDEAAAANITTDSREEEGLLPTFYIMAVLFRIGCSAHGDCPVGLPFSKPHVEKLQVCESGDMLAAEIQADVAEKYKHEGVEFGPQNHKEHKTGIFQNGPSSRRPVTCVAIKWAKTERAWEKLQREIIYNWFLTHRAFSFKWRQEAIHRNIKEVWGVELPPYEPTDEVDGMLCGHSFSRKNKALGACGAATNTDSREEEAKEEQPMLDKDGDPIRLDFDAFAKHLTKKYELHVLPYPPPLPPPTPVAILKAIKEQWEVDYPPYQPKSEVEKMFLGHSFTVDGQEAEGLLPIFYIMAVLSSIRYRSAMTGETWSETQRHEQTTEVEHYTSVFSSGACGAATLATTPLFDREGEEEGGWCMLGEDDSTIAGMALTGPHQGKYCVWSGNDGAVKRVALYTTVTAQDKTTAKGTLTAYLAVEVGGCSAAGAVNLTPVDVAPVPPSVARKWRPVPHTFGGLGLERRK</sequence>
<reference evidence="2 3" key="1">
    <citation type="submission" date="2014-11" db="EMBL/GenBank/DDBJ databases">
        <authorList>
            <person name="Zhu J."/>
            <person name="Qi W."/>
            <person name="Song R."/>
        </authorList>
    </citation>
    <scope>NUCLEOTIDE SEQUENCE [LARGE SCALE GENOMIC DNA]</scope>
</reference>
<keyword evidence="3" id="KW-1185">Reference proteome</keyword>
<dbReference type="AlphaFoldDB" id="A0A0G4FES8"/>
<dbReference type="EMBL" id="CDMY01000417">
    <property type="protein sequence ID" value="CEM11502.1"/>
    <property type="molecule type" value="Genomic_DNA"/>
</dbReference>
<feature type="compositionally biased region" description="Low complexity" evidence="1">
    <location>
        <begin position="158"/>
        <end position="181"/>
    </location>
</feature>
<dbReference type="InParanoid" id="A0A0G4FES8"/>
<organism evidence="2 3">
    <name type="scientific">Vitrella brassicaformis (strain CCMP3155)</name>
    <dbReference type="NCBI Taxonomy" id="1169540"/>
    <lineage>
        <taxon>Eukaryota</taxon>
        <taxon>Sar</taxon>
        <taxon>Alveolata</taxon>
        <taxon>Colpodellida</taxon>
        <taxon>Vitrellaceae</taxon>
        <taxon>Vitrella</taxon>
    </lineage>
</organism>
<feature type="region of interest" description="Disordered" evidence="1">
    <location>
        <begin position="43"/>
        <end position="94"/>
    </location>
</feature>
<feature type="region of interest" description="Disordered" evidence="1">
    <location>
        <begin position="106"/>
        <end position="126"/>
    </location>
</feature>
<feature type="region of interest" description="Disordered" evidence="1">
    <location>
        <begin position="369"/>
        <end position="437"/>
    </location>
</feature>
<name>A0A0G4FES8_VITBC</name>
<dbReference type="VEuPathDB" id="CryptoDB:Vbra_15161"/>
<feature type="compositionally biased region" description="Low complexity" evidence="1">
    <location>
        <begin position="417"/>
        <end position="431"/>
    </location>
</feature>
<gene>
    <name evidence="2" type="ORF">Vbra_15161</name>
</gene>
<evidence type="ECO:0000313" key="2">
    <source>
        <dbReference type="EMBL" id="CEM11502.1"/>
    </source>
</evidence>
<dbReference type="Proteomes" id="UP000041254">
    <property type="component" value="Unassembled WGS sequence"/>
</dbReference>
<proteinExistence type="predicted"/>
<protein>
    <submittedName>
        <fullName evidence="2">Uncharacterized protein</fullName>
    </submittedName>
</protein>
<accession>A0A0G4FES8</accession>
<feature type="compositionally biased region" description="Basic residues" evidence="1">
    <location>
        <begin position="75"/>
        <end position="84"/>
    </location>
</feature>
<evidence type="ECO:0000256" key="1">
    <source>
        <dbReference type="SAM" id="MobiDB-lite"/>
    </source>
</evidence>
<evidence type="ECO:0000313" key="3">
    <source>
        <dbReference type="Proteomes" id="UP000041254"/>
    </source>
</evidence>
<feature type="compositionally biased region" description="Acidic residues" evidence="1">
    <location>
        <begin position="382"/>
        <end position="397"/>
    </location>
</feature>